<keyword evidence="3 10" id="KW-0819">tRNA processing</keyword>
<evidence type="ECO:0000256" key="8">
    <source>
        <dbReference type="ARBA" id="ARBA00022833"/>
    </source>
</evidence>
<accession>A0A9E6ZLH8</accession>
<dbReference type="EMBL" id="CP080467">
    <property type="protein sequence ID" value="UNO49831.1"/>
    <property type="molecule type" value="Genomic_DNA"/>
</dbReference>
<name>A0A9E6ZLH8_ALIAG</name>
<gene>
    <name evidence="10 11" type="primary">rnz</name>
    <name evidence="11" type="ORF">K1I37_04800</name>
</gene>
<evidence type="ECO:0000256" key="1">
    <source>
        <dbReference type="ARBA" id="ARBA00011738"/>
    </source>
</evidence>
<evidence type="ECO:0000256" key="9">
    <source>
        <dbReference type="ARBA" id="ARBA00057812"/>
    </source>
</evidence>
<comment type="cofactor">
    <cofactor evidence="10">
        <name>Zn(2+)</name>
        <dbReference type="ChEBI" id="CHEBI:29105"/>
    </cofactor>
    <text evidence="10">Binds 2 Zn(2+) ions.</text>
</comment>
<evidence type="ECO:0000256" key="3">
    <source>
        <dbReference type="ARBA" id="ARBA00022694"/>
    </source>
</evidence>
<dbReference type="HAMAP" id="MF_01818">
    <property type="entry name" value="RNase_Z_BN"/>
    <property type="match status" value="1"/>
</dbReference>
<dbReference type="SUPFAM" id="SSF56281">
    <property type="entry name" value="Metallo-hydrolase/oxidoreductase"/>
    <property type="match status" value="1"/>
</dbReference>
<comment type="function">
    <text evidence="9 10">Zinc phosphodiesterase, which displays some tRNA 3'-processing endonuclease activity. Probably involved in tRNA maturation, by removing a 3'-trailer from precursor tRNA.</text>
</comment>
<dbReference type="GO" id="GO:0042781">
    <property type="term" value="F:3'-tRNA processing endoribonuclease activity"/>
    <property type="evidence" value="ECO:0007669"/>
    <property type="project" value="UniProtKB-UniRule"/>
</dbReference>
<feature type="binding site" evidence="10">
    <location>
        <position position="56"/>
    </location>
    <ligand>
        <name>Zn(2+)</name>
        <dbReference type="ChEBI" id="CHEBI:29105"/>
        <label>2</label>
        <note>catalytic</note>
    </ligand>
</feature>
<keyword evidence="5 10" id="KW-0479">Metal-binding</keyword>
<dbReference type="NCBIfam" id="TIGR02651">
    <property type="entry name" value="RNase_Z"/>
    <property type="match status" value="1"/>
</dbReference>
<evidence type="ECO:0000256" key="7">
    <source>
        <dbReference type="ARBA" id="ARBA00022801"/>
    </source>
</evidence>
<dbReference type="InterPro" id="IPR013471">
    <property type="entry name" value="RNase_Z/BN"/>
</dbReference>
<evidence type="ECO:0000313" key="12">
    <source>
        <dbReference type="Proteomes" id="UP000829401"/>
    </source>
</evidence>
<feature type="binding site" evidence="10">
    <location>
        <position position="129"/>
    </location>
    <ligand>
        <name>Zn(2+)</name>
        <dbReference type="ChEBI" id="CHEBI:29105"/>
        <label>1</label>
        <note>catalytic</note>
    </ligand>
</feature>
<feature type="binding site" evidence="10">
    <location>
        <position position="52"/>
    </location>
    <ligand>
        <name>Zn(2+)</name>
        <dbReference type="ChEBI" id="CHEBI:29105"/>
        <label>1</label>
        <note>catalytic</note>
    </ligand>
</feature>
<evidence type="ECO:0000256" key="6">
    <source>
        <dbReference type="ARBA" id="ARBA00022759"/>
    </source>
</evidence>
<keyword evidence="8 10" id="KW-0862">Zinc</keyword>
<evidence type="ECO:0000313" key="11">
    <source>
        <dbReference type="EMBL" id="UNO49831.1"/>
    </source>
</evidence>
<proteinExistence type="inferred from homology"/>
<comment type="similarity">
    <text evidence="10">Belongs to the RNase Z family.</text>
</comment>
<dbReference type="EC" id="3.1.26.11" evidence="2 10"/>
<dbReference type="InterPro" id="IPR036866">
    <property type="entry name" value="RibonucZ/Hydroxyglut_hydro"/>
</dbReference>
<dbReference type="AlphaFoldDB" id="A0A9E6ZLH8"/>
<dbReference type="KEGG" id="aaco:K1I37_04800"/>
<feature type="binding site" evidence="10">
    <location>
        <position position="54"/>
    </location>
    <ligand>
        <name>Zn(2+)</name>
        <dbReference type="ChEBI" id="CHEBI:29105"/>
        <label>1</label>
        <note>catalytic</note>
    </ligand>
</feature>
<evidence type="ECO:0000256" key="5">
    <source>
        <dbReference type="ARBA" id="ARBA00022723"/>
    </source>
</evidence>
<dbReference type="FunFam" id="3.60.15.10:FF:000002">
    <property type="entry name" value="Ribonuclease Z"/>
    <property type="match status" value="1"/>
</dbReference>
<dbReference type="NCBIfam" id="NF000801">
    <property type="entry name" value="PRK00055.1-3"/>
    <property type="match status" value="1"/>
</dbReference>
<feature type="binding site" evidence="10">
    <location>
        <position position="200"/>
    </location>
    <ligand>
        <name>Zn(2+)</name>
        <dbReference type="ChEBI" id="CHEBI:29105"/>
        <label>1</label>
        <note>catalytic</note>
    </ligand>
</feature>
<comment type="subunit">
    <text evidence="1 10">Homodimer.</text>
</comment>
<evidence type="ECO:0000256" key="4">
    <source>
        <dbReference type="ARBA" id="ARBA00022722"/>
    </source>
</evidence>
<keyword evidence="4 10" id="KW-0540">Nuclease</keyword>
<comment type="catalytic activity">
    <reaction evidence="10">
        <text>Endonucleolytic cleavage of RNA, removing extra 3' nucleotides from tRNA precursor, generating 3' termini of tRNAs. A 3'-hydroxy group is left at the tRNA terminus and a 5'-phosphoryl group is left at the trailer molecule.</text>
        <dbReference type="EC" id="3.1.26.11"/>
    </reaction>
</comment>
<dbReference type="GO" id="GO:0042802">
    <property type="term" value="F:identical protein binding"/>
    <property type="evidence" value="ECO:0007669"/>
    <property type="project" value="UniProtKB-ARBA"/>
</dbReference>
<feature type="binding site" evidence="10">
    <location>
        <position position="57"/>
    </location>
    <ligand>
        <name>Zn(2+)</name>
        <dbReference type="ChEBI" id="CHEBI:29105"/>
        <label>2</label>
        <note>catalytic</note>
    </ligand>
</feature>
<dbReference type="CDD" id="cd07717">
    <property type="entry name" value="RNaseZ_ZiPD-like_MBL-fold"/>
    <property type="match status" value="1"/>
</dbReference>
<feature type="binding site" evidence="10">
    <location>
        <position position="258"/>
    </location>
    <ligand>
        <name>Zn(2+)</name>
        <dbReference type="ChEBI" id="CHEBI:29105"/>
        <label>2</label>
        <note>catalytic</note>
    </ligand>
</feature>
<dbReference type="GO" id="GO:0008270">
    <property type="term" value="F:zinc ion binding"/>
    <property type="evidence" value="ECO:0007669"/>
    <property type="project" value="UniProtKB-UniRule"/>
</dbReference>
<evidence type="ECO:0000256" key="2">
    <source>
        <dbReference type="ARBA" id="ARBA00012477"/>
    </source>
</evidence>
<keyword evidence="7 10" id="KW-0378">Hydrolase</keyword>
<feature type="binding site" evidence="10">
    <location>
        <position position="200"/>
    </location>
    <ligand>
        <name>Zn(2+)</name>
        <dbReference type="ChEBI" id="CHEBI:29105"/>
        <label>2</label>
        <note>catalytic</note>
    </ligand>
</feature>
<dbReference type="Proteomes" id="UP000829401">
    <property type="component" value="Chromosome"/>
</dbReference>
<evidence type="ECO:0000256" key="10">
    <source>
        <dbReference type="HAMAP-Rule" id="MF_01818"/>
    </source>
</evidence>
<reference evidence="12" key="1">
    <citation type="journal article" date="2022" name="G3 (Bethesda)">
        <title>Unveiling the complete genome sequence of Alicyclobacillus acidoterrestris DSM 3922T, a taint-producing strain.</title>
        <authorList>
            <person name="Leonardo I.C."/>
            <person name="Barreto Crespo M.T."/>
            <person name="Gaspar F.B."/>
        </authorList>
    </citation>
    <scope>NUCLEOTIDE SEQUENCE [LARGE SCALE GENOMIC DNA]</scope>
    <source>
        <strain evidence="12">DSM 3922</strain>
    </source>
</reference>
<dbReference type="Gene3D" id="3.60.15.10">
    <property type="entry name" value="Ribonuclease Z/Hydroxyacylglutathione hydrolase-like"/>
    <property type="match status" value="1"/>
</dbReference>
<protein>
    <recommendedName>
        <fullName evidence="2 10">Ribonuclease Z</fullName>
        <shortName evidence="10">RNase Z</shortName>
        <ecNumber evidence="2 10">3.1.26.11</ecNumber>
    </recommendedName>
    <alternativeName>
        <fullName evidence="10">tRNA 3 endonuclease</fullName>
    </alternativeName>
    <alternativeName>
        <fullName evidence="10">tRNase Z</fullName>
    </alternativeName>
</protein>
<dbReference type="PANTHER" id="PTHR46018">
    <property type="entry name" value="ZINC PHOSPHODIESTERASE ELAC PROTEIN 1"/>
    <property type="match status" value="1"/>
</dbReference>
<organism evidence="11 12">
    <name type="scientific">Alicyclobacillus acidoterrestris (strain ATCC 49025 / DSM 3922 / CIP 106132 / NCIMB 13137 / GD3B)</name>
    <dbReference type="NCBI Taxonomy" id="1356854"/>
    <lineage>
        <taxon>Bacteria</taxon>
        <taxon>Bacillati</taxon>
        <taxon>Bacillota</taxon>
        <taxon>Bacilli</taxon>
        <taxon>Bacillales</taxon>
        <taxon>Alicyclobacillaceae</taxon>
        <taxon>Alicyclobacillus</taxon>
    </lineage>
</organism>
<dbReference type="Pfam" id="PF23023">
    <property type="entry name" value="Anti-Pycsar_Apyc1"/>
    <property type="match status" value="1"/>
</dbReference>
<feature type="active site" description="Proton acceptor" evidence="10">
    <location>
        <position position="56"/>
    </location>
</feature>
<keyword evidence="12" id="KW-1185">Reference proteome</keyword>
<sequence length="310" mass="33322">MPSTRRNVTSVAIRLNQERGSFWLVDCGEGTQQQMLSSPLKPRQLEKLFITHLHGDHLFGLPGLLGSRAFQGGQTPLVIYGPKGLSEFVETTLRVSDTHLTYDIEVCEIDEGIVFEDDQFVVSSRKLSHGVLSFGYRFEESPSAGRLNTEKLAQEGIAEGPIYGQLKKGHDVALPDGRVLSAEDYVSAPIPGRKIVILGDTTPCEAVTQLAAGADVLVHEATYAAFDSDKARAHHHSTAVDAATAARDAGVGALILTHVSARYDEVGLAHLLDDAQTVFPNTFLATDHWSIAVPRSGTIHAPIGPPPSSA</sequence>
<dbReference type="PANTHER" id="PTHR46018:SF2">
    <property type="entry name" value="ZINC PHOSPHODIESTERASE ELAC PROTEIN 1"/>
    <property type="match status" value="1"/>
</dbReference>
<keyword evidence="6 10" id="KW-0255">Endonuclease</keyword>